<feature type="transmembrane region" description="Helical" evidence="5">
    <location>
        <begin position="270"/>
        <end position="290"/>
    </location>
</feature>
<organism evidence="8 9">
    <name type="scientific">Deinococcus taklimakanensis</name>
    <dbReference type="NCBI Taxonomy" id="536443"/>
    <lineage>
        <taxon>Bacteria</taxon>
        <taxon>Thermotogati</taxon>
        <taxon>Deinococcota</taxon>
        <taxon>Deinococci</taxon>
        <taxon>Deinococcales</taxon>
        <taxon>Deinococcaceae</taxon>
        <taxon>Deinococcus</taxon>
    </lineage>
</organism>
<evidence type="ECO:0000256" key="5">
    <source>
        <dbReference type="HAMAP-Rule" id="MF_00445"/>
    </source>
</evidence>
<keyword evidence="5" id="KW-0874">Quinone</keyword>
<keyword evidence="2 5" id="KW-0812">Transmembrane</keyword>
<evidence type="ECO:0000256" key="6">
    <source>
        <dbReference type="RuleBase" id="RU000320"/>
    </source>
</evidence>
<feature type="transmembrane region" description="Helical" evidence="5">
    <location>
        <begin position="370"/>
        <end position="393"/>
    </location>
</feature>
<evidence type="ECO:0000256" key="2">
    <source>
        <dbReference type="ARBA" id="ARBA00022692"/>
    </source>
</evidence>
<protein>
    <recommendedName>
        <fullName evidence="5">NADH-quinone oxidoreductase subunit N</fullName>
        <ecNumber evidence="5">7.1.1.-</ecNumber>
    </recommendedName>
    <alternativeName>
        <fullName evidence="5">NADH dehydrogenase I subunit N</fullName>
    </alternativeName>
    <alternativeName>
        <fullName evidence="5">NDH-1 subunit N</fullName>
    </alternativeName>
</protein>
<gene>
    <name evidence="5" type="primary">nuoN</name>
    <name evidence="8" type="ORF">ACFSR9_14975</name>
</gene>
<keyword evidence="4 5" id="KW-0472">Membrane</keyword>
<feature type="transmembrane region" description="Helical" evidence="5">
    <location>
        <begin position="76"/>
        <end position="94"/>
    </location>
</feature>
<feature type="transmembrane region" description="Helical" evidence="5">
    <location>
        <begin position="160"/>
        <end position="185"/>
    </location>
</feature>
<feature type="transmembrane region" description="Helical" evidence="5">
    <location>
        <begin position="12"/>
        <end position="30"/>
    </location>
</feature>
<evidence type="ECO:0000256" key="1">
    <source>
        <dbReference type="ARBA" id="ARBA00004127"/>
    </source>
</evidence>
<reference evidence="9" key="1">
    <citation type="journal article" date="2019" name="Int. J. Syst. Evol. Microbiol.">
        <title>The Global Catalogue of Microorganisms (GCM) 10K type strain sequencing project: providing services to taxonomists for standard genome sequencing and annotation.</title>
        <authorList>
            <consortium name="The Broad Institute Genomics Platform"/>
            <consortium name="The Broad Institute Genome Sequencing Center for Infectious Disease"/>
            <person name="Wu L."/>
            <person name="Ma J."/>
        </authorList>
    </citation>
    <scope>NUCLEOTIDE SEQUENCE [LARGE SCALE GENOMIC DNA]</scope>
    <source>
        <strain evidence="9">KCTC 33842</strain>
    </source>
</reference>
<dbReference type="EMBL" id="JBHUMK010000077">
    <property type="protein sequence ID" value="MFD2610724.1"/>
    <property type="molecule type" value="Genomic_DNA"/>
</dbReference>
<feature type="transmembrane region" description="Helical" evidence="5">
    <location>
        <begin position="106"/>
        <end position="123"/>
    </location>
</feature>
<keyword evidence="5" id="KW-1003">Cell membrane</keyword>
<name>A0ABW5P604_9DEIO</name>
<keyword evidence="9" id="KW-1185">Reference proteome</keyword>
<evidence type="ECO:0000313" key="9">
    <source>
        <dbReference type="Proteomes" id="UP001597475"/>
    </source>
</evidence>
<comment type="catalytic activity">
    <reaction evidence="5">
        <text>a quinone + NADH + 5 H(+)(in) = a quinol + NAD(+) + 4 H(+)(out)</text>
        <dbReference type="Rhea" id="RHEA:57888"/>
        <dbReference type="ChEBI" id="CHEBI:15378"/>
        <dbReference type="ChEBI" id="CHEBI:24646"/>
        <dbReference type="ChEBI" id="CHEBI:57540"/>
        <dbReference type="ChEBI" id="CHEBI:57945"/>
        <dbReference type="ChEBI" id="CHEBI:132124"/>
    </reaction>
</comment>
<feature type="transmembrane region" description="Helical" evidence="5">
    <location>
        <begin position="405"/>
        <end position="425"/>
    </location>
</feature>
<evidence type="ECO:0000256" key="3">
    <source>
        <dbReference type="ARBA" id="ARBA00022989"/>
    </source>
</evidence>
<feature type="transmembrane region" description="Helical" evidence="5">
    <location>
        <begin position="328"/>
        <end position="349"/>
    </location>
</feature>
<keyword evidence="5" id="KW-0520">NAD</keyword>
<accession>A0ABW5P604</accession>
<sequence length="487" mass="50773">MLPTPEVSLTPLLPILFVLAGGIASTVLGFHLPRRALTALNLILLLLSALSMAWLWNAGPAASSFGGGLHADRAALLLGASVLVGSALTLLVSLDTAWRARVSFPEFDALLMYAVTGCLLIAFSGDLIVMLIGLEIMSLAGYVLATLQGTRRAEEAGLKYFLLGSAGSAILIYGLALVYGGAGSFNYAEIAARVGTVSGLLPQNTGILVAGALLLLAGFAFKVALVPFHQWTPDVYGGAPTSVSLFLSTVVKVAAFAGMLRVFGGALQDAPGWASTLQVLTALTLIVGNLASLRQTNFKRMLAYSAIAHSGFLAMTLLGTPQLGGAALAYYLLVYTLSTGAALAIVAALQRTEQGFQISDMRGLYSRHPFYAVALAACLASLAGLPPFAGFFGKLLAFQAAFQNGYQWLSVLAALTSVAALVYYLKPAMLMFMPDRTPAREYAHGDRAPTNVAVAAALAGVILLGVLPGLWYSWVAQPGVWSALAGP</sequence>
<comment type="function">
    <text evidence="5">NDH-1 shuttles electrons from NADH, via FMN and iron-sulfur (Fe-S) centers, to quinones in the respiratory chain. The immediate electron acceptor for the enzyme in this species is believed to be a menaquinone. Couples the redox reaction to proton translocation (for every two electrons transferred, four hydrogen ions are translocated across the cytoplasmic membrane), and thus conserves the redox energy in a proton gradient.</text>
</comment>
<feature type="domain" description="NADH:quinone oxidoreductase/Mrp antiporter transmembrane" evidence="7">
    <location>
        <begin position="124"/>
        <end position="417"/>
    </location>
</feature>
<feature type="transmembrane region" description="Helical" evidence="5">
    <location>
        <begin position="302"/>
        <end position="322"/>
    </location>
</feature>
<dbReference type="EC" id="7.1.1.-" evidence="5"/>
<dbReference type="InterPro" id="IPR010096">
    <property type="entry name" value="NADH-Q_OxRdtase_suN/2"/>
</dbReference>
<dbReference type="HAMAP" id="MF_00445">
    <property type="entry name" value="NDH1_NuoN_1"/>
    <property type="match status" value="1"/>
</dbReference>
<keyword evidence="3 5" id="KW-1133">Transmembrane helix</keyword>
<evidence type="ECO:0000259" key="7">
    <source>
        <dbReference type="Pfam" id="PF00361"/>
    </source>
</evidence>
<proteinExistence type="inferred from homology"/>
<comment type="similarity">
    <text evidence="5">Belongs to the complex I subunit 2 family.</text>
</comment>
<dbReference type="Proteomes" id="UP001597475">
    <property type="component" value="Unassembled WGS sequence"/>
</dbReference>
<dbReference type="Pfam" id="PF00361">
    <property type="entry name" value="Proton_antipo_M"/>
    <property type="match status" value="1"/>
</dbReference>
<comment type="caution">
    <text evidence="8">The sequence shown here is derived from an EMBL/GenBank/DDBJ whole genome shotgun (WGS) entry which is preliminary data.</text>
</comment>
<feature type="transmembrane region" description="Helical" evidence="5">
    <location>
        <begin position="129"/>
        <end position="148"/>
    </location>
</feature>
<keyword evidence="5" id="KW-1278">Translocase</keyword>
<feature type="transmembrane region" description="Helical" evidence="5">
    <location>
        <begin position="37"/>
        <end position="56"/>
    </location>
</feature>
<feature type="transmembrane region" description="Helical" evidence="5">
    <location>
        <begin position="452"/>
        <end position="474"/>
    </location>
</feature>
<keyword evidence="5" id="KW-0813">Transport</keyword>
<evidence type="ECO:0000313" key="8">
    <source>
        <dbReference type="EMBL" id="MFD2610724.1"/>
    </source>
</evidence>
<dbReference type="NCBIfam" id="TIGR01770">
    <property type="entry name" value="NDH_I_N"/>
    <property type="match status" value="1"/>
</dbReference>
<feature type="transmembrane region" description="Helical" evidence="5">
    <location>
        <begin position="205"/>
        <end position="225"/>
    </location>
</feature>
<comment type="subcellular location">
    <subcellularLocation>
        <location evidence="5">Cell membrane</location>
        <topology evidence="5">Multi-pass membrane protein</topology>
    </subcellularLocation>
    <subcellularLocation>
        <location evidence="1">Endomembrane system</location>
        <topology evidence="1">Multi-pass membrane protein</topology>
    </subcellularLocation>
    <subcellularLocation>
        <location evidence="6">Membrane</location>
        <topology evidence="6">Multi-pass membrane protein</topology>
    </subcellularLocation>
</comment>
<dbReference type="RefSeq" id="WP_386847088.1">
    <property type="nucleotide sequence ID" value="NZ_JBHUMK010000077.1"/>
</dbReference>
<evidence type="ECO:0000256" key="4">
    <source>
        <dbReference type="ARBA" id="ARBA00023136"/>
    </source>
</evidence>
<feature type="transmembrane region" description="Helical" evidence="5">
    <location>
        <begin position="245"/>
        <end position="264"/>
    </location>
</feature>
<dbReference type="InterPro" id="IPR001750">
    <property type="entry name" value="ND/Mrp_TM"/>
</dbReference>
<dbReference type="PANTHER" id="PTHR22773">
    <property type="entry name" value="NADH DEHYDROGENASE"/>
    <property type="match status" value="1"/>
</dbReference>
<comment type="subunit">
    <text evidence="5">NDH-1 is composed of 15 different subunits. Subunits NuoA, H, J, K, L, M, N constitute the membrane sector of the complex.</text>
</comment>